<dbReference type="PRINTS" id="PR00369">
    <property type="entry name" value="FLAVODOXIN"/>
</dbReference>
<evidence type="ECO:0000256" key="7">
    <source>
        <dbReference type="ARBA" id="ARBA00023002"/>
    </source>
</evidence>
<evidence type="ECO:0000256" key="3">
    <source>
        <dbReference type="ARBA" id="ARBA00022630"/>
    </source>
</evidence>
<dbReference type="PROSITE" id="PS50902">
    <property type="entry name" value="FLAVODOXIN_LIKE"/>
    <property type="match status" value="1"/>
</dbReference>
<accession>A0A836FKL9</accession>
<dbReference type="InterPro" id="IPR001433">
    <property type="entry name" value="OxRdtase_FAD/NAD-bd"/>
</dbReference>
<keyword evidence="6" id="KW-0521">NADP</keyword>
<dbReference type="GO" id="GO:0010181">
    <property type="term" value="F:FMN binding"/>
    <property type="evidence" value="ECO:0007669"/>
    <property type="project" value="InterPro"/>
</dbReference>
<evidence type="ECO:0000256" key="8">
    <source>
        <dbReference type="ARBA" id="ARBA00023797"/>
    </source>
</evidence>
<feature type="region of interest" description="Disordered" evidence="9">
    <location>
        <begin position="1028"/>
        <end position="1060"/>
    </location>
</feature>
<feature type="region of interest" description="Disordered" evidence="9">
    <location>
        <begin position="408"/>
        <end position="457"/>
    </location>
</feature>
<dbReference type="InterPro" id="IPR001709">
    <property type="entry name" value="Flavoprot_Pyr_Nucl_cyt_Rdtase"/>
</dbReference>
<evidence type="ECO:0000313" key="12">
    <source>
        <dbReference type="EMBL" id="KAG5464322.1"/>
    </source>
</evidence>
<evidence type="ECO:0000259" key="11">
    <source>
        <dbReference type="PROSITE" id="PS51384"/>
    </source>
</evidence>
<proteinExistence type="predicted"/>
<dbReference type="InterPro" id="IPR023173">
    <property type="entry name" value="NADPH_Cyt_P450_Rdtase_alpha"/>
</dbReference>
<comment type="caution">
    <text evidence="12">The sequence shown here is derived from an EMBL/GenBank/DDBJ whole genome shotgun (WGS) entry which is preliminary data.</text>
</comment>
<dbReference type="Pfam" id="PF00667">
    <property type="entry name" value="FAD_binding_1"/>
    <property type="match status" value="1"/>
</dbReference>
<dbReference type="PANTHER" id="PTHR19384:SF17">
    <property type="entry name" value="NADPH--CYTOCHROME P450 REDUCTASE"/>
    <property type="match status" value="1"/>
</dbReference>
<dbReference type="PROSITE" id="PS51384">
    <property type="entry name" value="FAD_FR"/>
    <property type="match status" value="1"/>
</dbReference>
<dbReference type="InterPro" id="IPR039261">
    <property type="entry name" value="FNR_nucleotide-bd"/>
</dbReference>
<dbReference type="GeneID" id="92510666"/>
<dbReference type="SUPFAM" id="SSF52218">
    <property type="entry name" value="Flavoproteins"/>
    <property type="match status" value="3"/>
</dbReference>
<keyword evidence="13" id="KW-1185">Reference proteome</keyword>
<dbReference type="GO" id="GO:0050660">
    <property type="term" value="F:flavin adenine dinucleotide binding"/>
    <property type="evidence" value="ECO:0007669"/>
    <property type="project" value="TreeGrafter"/>
</dbReference>
<dbReference type="InterPro" id="IPR017927">
    <property type="entry name" value="FAD-bd_FR_type"/>
</dbReference>
<dbReference type="RefSeq" id="XP_067174259.1">
    <property type="nucleotide sequence ID" value="XM_067318154.1"/>
</dbReference>
<dbReference type="InterPro" id="IPR017938">
    <property type="entry name" value="Riboflavin_synthase-like_b-brl"/>
</dbReference>
<keyword evidence="4" id="KW-0288">FMN</keyword>
<dbReference type="Gene3D" id="2.40.30.10">
    <property type="entry name" value="Translation factors"/>
    <property type="match status" value="1"/>
</dbReference>
<dbReference type="InterPro" id="IPR008254">
    <property type="entry name" value="Flavodoxin/NO_synth"/>
</dbReference>
<protein>
    <recommendedName>
        <fullName evidence="8">NADPH--hemoprotein reductase</fullName>
        <ecNumber evidence="8">1.6.2.4</ecNumber>
    </recommendedName>
</protein>
<comment type="cofactor">
    <cofactor evidence="2">
        <name>FAD</name>
        <dbReference type="ChEBI" id="CHEBI:57692"/>
    </cofactor>
</comment>
<dbReference type="SUPFAM" id="SSF52343">
    <property type="entry name" value="Ferredoxin reductase-like, C-terminal NADP-linked domain"/>
    <property type="match status" value="1"/>
</dbReference>
<dbReference type="EMBL" id="JAFEUZ010000036">
    <property type="protein sequence ID" value="KAG5464322.1"/>
    <property type="molecule type" value="Genomic_DNA"/>
</dbReference>
<dbReference type="PANTHER" id="PTHR19384">
    <property type="entry name" value="NITRIC OXIDE SYNTHASE-RELATED"/>
    <property type="match status" value="1"/>
</dbReference>
<evidence type="ECO:0000256" key="2">
    <source>
        <dbReference type="ARBA" id="ARBA00001974"/>
    </source>
</evidence>
<dbReference type="Gene3D" id="3.40.50.360">
    <property type="match status" value="3"/>
</dbReference>
<evidence type="ECO:0000259" key="10">
    <source>
        <dbReference type="PROSITE" id="PS50902"/>
    </source>
</evidence>
<dbReference type="KEGG" id="lmat:92510666"/>
<evidence type="ECO:0000313" key="13">
    <source>
        <dbReference type="Proteomes" id="UP000673552"/>
    </source>
</evidence>
<dbReference type="Gene3D" id="3.40.50.80">
    <property type="entry name" value="Nucleotide-binding domain of ferredoxin-NADP reductase (FNR) module"/>
    <property type="match status" value="1"/>
</dbReference>
<evidence type="ECO:0000256" key="9">
    <source>
        <dbReference type="SAM" id="MobiDB-lite"/>
    </source>
</evidence>
<dbReference type="OrthoDB" id="1856718at2759"/>
<dbReference type="Gene3D" id="1.20.990.10">
    <property type="entry name" value="NADPH-cytochrome p450 Reductase, Chain A, domain 3"/>
    <property type="match status" value="1"/>
</dbReference>
<keyword evidence="7" id="KW-0560">Oxidoreductase</keyword>
<dbReference type="Pfam" id="PF00258">
    <property type="entry name" value="Flavodoxin_1"/>
    <property type="match status" value="1"/>
</dbReference>
<organism evidence="12 13">
    <name type="scientific">Leishmania martiniquensis</name>
    <dbReference type="NCBI Taxonomy" id="1580590"/>
    <lineage>
        <taxon>Eukaryota</taxon>
        <taxon>Discoba</taxon>
        <taxon>Euglenozoa</taxon>
        <taxon>Kinetoplastea</taxon>
        <taxon>Metakinetoplastina</taxon>
        <taxon>Trypanosomatida</taxon>
        <taxon>Trypanosomatidae</taxon>
        <taxon>Leishmaniinae</taxon>
        <taxon>Leishmania</taxon>
    </lineage>
</organism>
<dbReference type="GO" id="GO:0005829">
    <property type="term" value="C:cytosol"/>
    <property type="evidence" value="ECO:0007669"/>
    <property type="project" value="TreeGrafter"/>
</dbReference>
<feature type="domain" description="FAD-binding FR-type" evidence="11">
    <location>
        <begin position="1068"/>
        <end position="1306"/>
    </location>
</feature>
<dbReference type="SUPFAM" id="SSF63380">
    <property type="entry name" value="Riboflavin synthase domain-like"/>
    <property type="match status" value="1"/>
</dbReference>
<dbReference type="InterPro" id="IPR003097">
    <property type="entry name" value="CysJ-like_FAD-binding"/>
</dbReference>
<dbReference type="FunFam" id="3.40.50.360:FF:000059">
    <property type="entry name" value="5-methyltetrahydrofolate-homocysteine methyltransferase reductase"/>
    <property type="match status" value="1"/>
</dbReference>
<dbReference type="EC" id="1.6.2.4" evidence="8"/>
<evidence type="ECO:0000256" key="6">
    <source>
        <dbReference type="ARBA" id="ARBA00022857"/>
    </source>
</evidence>
<gene>
    <name evidence="12" type="ORF">LSCM1_00504</name>
</gene>
<evidence type="ECO:0000256" key="1">
    <source>
        <dbReference type="ARBA" id="ARBA00001917"/>
    </source>
</evidence>
<keyword evidence="5" id="KW-0274">FAD</keyword>
<dbReference type="InterPro" id="IPR001094">
    <property type="entry name" value="Flavdoxin-like"/>
</dbReference>
<dbReference type="Pfam" id="PF00175">
    <property type="entry name" value="NAD_binding_1"/>
    <property type="match status" value="1"/>
</dbReference>
<name>A0A836FKL9_9TRYP</name>
<dbReference type="GO" id="GO:0003958">
    <property type="term" value="F:NADPH-hemoprotein reductase activity"/>
    <property type="evidence" value="ECO:0007669"/>
    <property type="project" value="UniProtKB-EC"/>
</dbReference>
<evidence type="ECO:0000256" key="5">
    <source>
        <dbReference type="ARBA" id="ARBA00022827"/>
    </source>
</evidence>
<dbReference type="Proteomes" id="UP000673552">
    <property type="component" value="Chromosome 36"/>
</dbReference>
<dbReference type="PRINTS" id="PR00371">
    <property type="entry name" value="FPNCR"/>
</dbReference>
<keyword evidence="3" id="KW-0285">Flavoprotein</keyword>
<dbReference type="InterPro" id="IPR029039">
    <property type="entry name" value="Flavoprotein-like_sf"/>
</dbReference>
<sequence>MSGRLAETHAAERLYVLYGSETGNAESIAKHLHHDAISNHGFVDAECMTLNQAVSRKLFDAQLADDAATSLCVVIVCSTTGDGEPPQNAARFRRWLRNTTGTLHNTRYCLLALGDKNYNNFCAPGIFIDKRLSDMGAARFYPRGEADDGIGLHLVVNPWMEGLWGALKSSSPAGHDKDATATTHTDTLASQEAAILYSSTSPLCTTTAVFLHERITELGGEAEVYPIQYVNPSILPTRPSAVLLFIFDKECDAGTIGYECSSTDQGAPSLGPFSAWVGNRDPGAPSPAETAELQRWMADSPIRFFDALLISRQADAATAGAVLKVNLKTFAANGKVELLTKRQLSGEVLSVAVSDKDVLLWLEKVLGSLPGIRADAEDIHRSLEASFHSCVGAAFLSAQTREVLEGHGAESGDDAISGGAPARARQRYRRRDIEDDCGAGDTERPNTLSVTYHDGSSSRDTRQVLENKLAPTVYIYSEESPWVDQWARDIFSEASELHLRSFTEDLSNFGHSGLPHYATFVFVVSGVLTASMAHVLSVLRTLLVQQKHLDDASFAILSIDQTSRREKFNVCAARLEALLMELKAKKIGSTLLADVDNSSFLSIMESWKSNLWNAILNLVKNGASLATASLNMGTQRSVAPLAVIGSPATAALSLAGASANGSADLDSDDRDGASGSNGLAASHMCGDCVNDAAIASTLPGPCSSVPSRALDTPTSTLPAPSVLVGAGGDVREQESTLPFSALGGAAALGTGTTMEHVSLAPTAVSVRTAPTRPRRALLAYFGAPSSVVEGLLEYLVQTIAKSTSVVPMTRTANELITQNWRGEFDLIVFIVGHSKGTERVLNGSALAKAVWRHTAPRDMLSGVLYTVLTVSKSDPSHSYLGRQLDRRFEELGGTRAYPCGEVDEASGIEKVATWSSGLLDLLTSSSENHLIGSKADATAHENWPLKSLVCATESSPGRNAMPDGKGVRPMVQRPCVPSDAATEDAGLRGTEPFASRSAALCPDALASTRGGAVRTVDDSLGEAEEDCEKAPSFPSQDGGIHSADVSTEHDGVTEPSEVSWCDDSADNAGDCVDGVIQSWKVLTCPRVRHPVVQLDLLVSAGMQWVPGQTISVFPSNCVEEVDALLRLFGLNPDDSFLPPPLDGPAASLFPTAPLYQAANFPVSCRALLLRYVELRVTGWHKALFELLERHCVCEEAKAAVRDMYAEVLTSGAPRKLREVLEAVFAVAGSLPPLRHVVENLSLMCPRQYSICSSHRANPTTLSICFKVVEGGLCTGWLYEQCMRAAGLPLVSSVTADFLPAQAKTVPSTVRHPVRSKTVVLASQPTVIPFVIRKASAFCMPLDPLVPMILIGSGTGIAPFRAFLQERDVWLAEHRMEAHSTSPRGERFGYHYEAGTPPPRADCGSIDIFFGCRHPSEDYLFGDELAQWKENGVVRSLTVAFSRDAADHGGHYGSGCYVQDKMQECEAALMDLILERKAHIFVCGDADGMANAVHGTLRQLLQQHLSLTEGAAARHLEQMRKDRRYLRDVWSARGSERIVAGDAELITRRDTQP</sequence>
<reference evidence="12 13" key="1">
    <citation type="submission" date="2021-03" db="EMBL/GenBank/DDBJ databases">
        <title>Leishmania (Mundinia) martiniquensis Genome sequencing and assembly.</title>
        <authorList>
            <person name="Almutairi H."/>
            <person name="Gatherer D."/>
        </authorList>
    </citation>
    <scope>NUCLEOTIDE SEQUENCE [LARGE SCALE GENOMIC DNA]</scope>
    <source>
        <strain evidence="12">LSCM1</strain>
    </source>
</reference>
<feature type="domain" description="Flavodoxin-like" evidence="10">
    <location>
        <begin position="14"/>
        <end position="164"/>
    </location>
</feature>
<evidence type="ECO:0000256" key="4">
    <source>
        <dbReference type="ARBA" id="ARBA00022643"/>
    </source>
</evidence>
<comment type="cofactor">
    <cofactor evidence="1">
        <name>FMN</name>
        <dbReference type="ChEBI" id="CHEBI:58210"/>
    </cofactor>
</comment>